<protein>
    <submittedName>
        <fullName evidence="1">Uncharacterized protein</fullName>
    </submittedName>
</protein>
<sequence length="133" mass="16179">MQIKTTTGYRLIPVRMAIINKSTNNKCWRRCGEKGTLLHFWWECKLVQLWRTVWRDLRNLYIELPYDPAIPLLGIYPDKTFLEKDTCIHMFTEALFTIAKTWKQPKCPSTDDWIRKKWYIYTMEYYSAIKRMT</sequence>
<proteinExistence type="predicted"/>
<dbReference type="Ensembl" id="ENSSSCT00065090521.1">
    <property type="protein sequence ID" value="ENSSSCP00065039605.1"/>
    <property type="gene ID" value="ENSSSCG00065065957.1"/>
</dbReference>
<accession>A0A8D0I3T9</accession>
<evidence type="ECO:0000313" key="2">
    <source>
        <dbReference type="Proteomes" id="UP000694725"/>
    </source>
</evidence>
<evidence type="ECO:0000313" key="1">
    <source>
        <dbReference type="Ensembl" id="ENSSSCP00065039605.1"/>
    </source>
</evidence>
<dbReference type="AlphaFoldDB" id="A0A8D0I3T9"/>
<dbReference type="Proteomes" id="UP000694725">
    <property type="component" value="Unplaced"/>
</dbReference>
<name>A0A8D0I3T9_PIG</name>
<reference evidence="1" key="1">
    <citation type="submission" date="2025-08" db="UniProtKB">
        <authorList>
            <consortium name="Ensembl"/>
        </authorList>
    </citation>
    <scope>IDENTIFICATION</scope>
</reference>
<organism evidence="1 2">
    <name type="scientific">Sus scrofa</name>
    <name type="common">Pig</name>
    <dbReference type="NCBI Taxonomy" id="9823"/>
    <lineage>
        <taxon>Eukaryota</taxon>
        <taxon>Metazoa</taxon>
        <taxon>Chordata</taxon>
        <taxon>Craniata</taxon>
        <taxon>Vertebrata</taxon>
        <taxon>Euteleostomi</taxon>
        <taxon>Mammalia</taxon>
        <taxon>Eutheria</taxon>
        <taxon>Laurasiatheria</taxon>
        <taxon>Artiodactyla</taxon>
        <taxon>Suina</taxon>
        <taxon>Suidae</taxon>
        <taxon>Sus</taxon>
    </lineage>
</organism>